<dbReference type="GO" id="GO:0016887">
    <property type="term" value="F:ATP hydrolysis activity"/>
    <property type="evidence" value="ECO:0007669"/>
    <property type="project" value="TreeGrafter"/>
</dbReference>
<evidence type="ECO:0000259" key="4">
    <source>
        <dbReference type="PROSITE" id="PS00662"/>
    </source>
</evidence>
<dbReference type="Gene3D" id="3.30.450.90">
    <property type="match status" value="1"/>
</dbReference>
<reference evidence="5" key="1">
    <citation type="submission" date="2020-11" db="EMBL/GenBank/DDBJ databases">
        <title>Azospira restricta DSM 18626 genome sequence.</title>
        <authorList>
            <person name="Moe W.M."/>
        </authorList>
    </citation>
    <scope>NUCLEOTIDE SEQUENCE</scope>
    <source>
        <strain evidence="5">DSM 18626</strain>
    </source>
</reference>
<protein>
    <submittedName>
        <fullName evidence="5">Type II/IV secretion system protein</fullName>
    </submittedName>
</protein>
<dbReference type="PANTHER" id="PTHR30258:SF29">
    <property type="entry name" value="MSHA PILUS ASSEMBLY ATPASE MSHE"/>
    <property type="match status" value="1"/>
</dbReference>
<evidence type="ECO:0000256" key="1">
    <source>
        <dbReference type="ARBA" id="ARBA00006611"/>
    </source>
</evidence>
<evidence type="ECO:0000256" key="3">
    <source>
        <dbReference type="ARBA" id="ARBA00022840"/>
    </source>
</evidence>
<dbReference type="GO" id="GO:0005524">
    <property type="term" value="F:ATP binding"/>
    <property type="evidence" value="ECO:0007669"/>
    <property type="project" value="UniProtKB-KW"/>
</dbReference>
<dbReference type="PROSITE" id="PS00662">
    <property type="entry name" value="T2SP_E"/>
    <property type="match status" value="1"/>
</dbReference>
<dbReference type="Gene3D" id="3.40.50.300">
    <property type="entry name" value="P-loop containing nucleotide triphosphate hydrolases"/>
    <property type="match status" value="1"/>
</dbReference>
<dbReference type="KEGG" id="ares:IWH25_07015"/>
<proteinExistence type="inferred from homology"/>
<keyword evidence="2" id="KW-0547">Nucleotide-binding</keyword>
<dbReference type="InterPro" id="IPR001482">
    <property type="entry name" value="T2SS/T4SS_dom"/>
</dbReference>
<feature type="domain" description="Bacterial type II secretion system protein E" evidence="4">
    <location>
        <begin position="385"/>
        <end position="399"/>
    </location>
</feature>
<sequence length="571" mass="63961">MARPEKIRLGDLLIQQGLLTDEQLKMALEEQKRSGRKLGRIFVDSGYVTEEGISRALAGQLRIPFLDLKHFNPRPELIKLLPEAQARRFRALVLDVTDEVNGRLRVGFTDPTDLAAYDEIVRIVRRDIEQAVVTESQLLATIDRVYRRTEEISGLAKELTAELGDVPVEFGDLLGLAPGAEDAPVVKLLQTVFEEALRTRASDIHIEPQERALRIRFRIDGVLHIQTEADAKIASAVALRLKLMSGLDISEKRLPQDGRFNVKLRGNSVDIRISTMPTQYGESVVMRLLNQGSGLLGLDRVGMPPRILERMRHAIRRPSGMVLVTGPTGSGKTTTLYAALTELNSPEKKIITVEDPVEYRLPGINQVQVHEKIDLSFERVLRAALRQDPDIVLVGEMRDQVTAEIGMRASITGHMVLSTLHTNDVISTPIRLLDMGVPRYMVALSLQMVVAQRLVRVLCENCAEAHALTPSEREWLRYELADKVDDYAYRRGRGCAHCSNTGYQGRTGVYEVLEMSNDLVEAINHDDTGVFVQAARRQMAGETLRRDAVRLVVQGRTTVDEAMRISNQFED</sequence>
<dbReference type="PANTHER" id="PTHR30258">
    <property type="entry name" value="TYPE II SECRETION SYSTEM PROTEIN GSPE-RELATED"/>
    <property type="match status" value="1"/>
</dbReference>
<dbReference type="Pfam" id="PF05157">
    <property type="entry name" value="MshEN"/>
    <property type="match status" value="1"/>
</dbReference>
<dbReference type="InterPro" id="IPR007831">
    <property type="entry name" value="T2SS_GspE_N"/>
</dbReference>
<dbReference type="EMBL" id="CP064781">
    <property type="protein sequence ID" value="QRJ65083.1"/>
    <property type="molecule type" value="Genomic_DNA"/>
</dbReference>
<dbReference type="CDD" id="cd01129">
    <property type="entry name" value="PulE-GspE-like"/>
    <property type="match status" value="1"/>
</dbReference>
<dbReference type="Proteomes" id="UP000663444">
    <property type="component" value="Chromosome"/>
</dbReference>
<dbReference type="Pfam" id="PF00437">
    <property type="entry name" value="T2SSE"/>
    <property type="match status" value="1"/>
</dbReference>
<dbReference type="FunFam" id="3.30.450.90:FF:000001">
    <property type="entry name" value="Type II secretion system ATPase GspE"/>
    <property type="match status" value="1"/>
</dbReference>
<evidence type="ECO:0000313" key="6">
    <source>
        <dbReference type="Proteomes" id="UP000663444"/>
    </source>
</evidence>
<dbReference type="GO" id="GO:0005886">
    <property type="term" value="C:plasma membrane"/>
    <property type="evidence" value="ECO:0007669"/>
    <property type="project" value="TreeGrafter"/>
</dbReference>
<dbReference type="FunFam" id="3.40.50.300:FF:000398">
    <property type="entry name" value="Type IV pilus assembly ATPase PilB"/>
    <property type="match status" value="1"/>
</dbReference>
<dbReference type="RefSeq" id="WP_203388606.1">
    <property type="nucleotide sequence ID" value="NZ_CP064781.1"/>
</dbReference>
<dbReference type="InterPro" id="IPR037257">
    <property type="entry name" value="T2SS_E_N_sf"/>
</dbReference>
<dbReference type="Gene3D" id="3.30.300.160">
    <property type="entry name" value="Type II secretion system, protein E, N-terminal domain"/>
    <property type="match status" value="1"/>
</dbReference>
<accession>A0A974SRN8</accession>
<dbReference type="InterPro" id="IPR027417">
    <property type="entry name" value="P-loop_NTPase"/>
</dbReference>
<keyword evidence="3" id="KW-0067">ATP-binding</keyword>
<comment type="similarity">
    <text evidence="1">Belongs to the GSP E family.</text>
</comment>
<dbReference type="SUPFAM" id="SSF160246">
    <property type="entry name" value="EspE N-terminal domain-like"/>
    <property type="match status" value="1"/>
</dbReference>
<evidence type="ECO:0000256" key="2">
    <source>
        <dbReference type="ARBA" id="ARBA00022741"/>
    </source>
</evidence>
<keyword evidence="6" id="KW-1185">Reference proteome</keyword>
<dbReference type="AlphaFoldDB" id="A0A974SRN8"/>
<dbReference type="InterPro" id="IPR003593">
    <property type="entry name" value="AAA+_ATPase"/>
</dbReference>
<dbReference type="SMART" id="SM00382">
    <property type="entry name" value="AAA"/>
    <property type="match status" value="1"/>
</dbReference>
<name>A0A974SRN8_9RHOO</name>
<organism evidence="5 6">
    <name type="scientific">Azospira restricta</name>
    <dbReference type="NCBI Taxonomy" id="404405"/>
    <lineage>
        <taxon>Bacteria</taxon>
        <taxon>Pseudomonadati</taxon>
        <taxon>Pseudomonadota</taxon>
        <taxon>Betaproteobacteria</taxon>
        <taxon>Rhodocyclales</taxon>
        <taxon>Rhodocyclaceae</taxon>
        <taxon>Azospira</taxon>
    </lineage>
</organism>
<gene>
    <name evidence="5" type="ORF">IWH25_07015</name>
</gene>
<dbReference type="SUPFAM" id="SSF52540">
    <property type="entry name" value="P-loop containing nucleoside triphosphate hydrolases"/>
    <property type="match status" value="1"/>
</dbReference>
<evidence type="ECO:0000313" key="5">
    <source>
        <dbReference type="EMBL" id="QRJ65083.1"/>
    </source>
</evidence>